<sequence length="701" mass="74090">MATATAAGLPNGLPTETPATTVTPPSIHSSLYVGDLDRDVEERSLFELFSQVGPVMSIRVCRDAVTRRSLGYAYVNYNSGLDPQAAERALDTLNYTPLGGKPLRIMWSHRDPAFRKSGVGNIYIKNLDKGIDNKALHDTFTQFGHILSCKVAMDHEGESKGYGFVHFEKEESAQTAIEKVNGMLLEGKKVYVGPFLKRSDRPADKDMRFTNVFVKNLAESVDDEKLREMFAAYGDVTSAIVMKDDKEGTKGFGFVNFDDSEAAHDAVEALNGKDIDGKELYVGRAQKKSERQAELRQKHDDIRQERSAKYQGMNLYVKNLVDEVDDAQLRSEFAPFGTITSARVMRDEKGKSKGFGFVCYTSPDEATRAVTEMHNRMLHGKPVYVALAQRRDERRAQLETSYQQNVPAAVGPVAPRGPAANGPLAPMFGGLGGPPGPMGPMGFYPAAMGPQPPRGPGGPGGMGPGMYGPRMFDPAYGAPPAGGRGGRGGPPNGFMNPMVMPQGPMPVGPGRGGGRGRGRGGRGGRFGLGGPPMEDGGAFSMGPGGLHGGPMRGGPAGPKGGRGQPGGGRGRGPSGPPPPPPAAPATPAQPAAPVVPPAASAVVPGQEGGNLTTAMLAAAPPEQQKQMLGERLFPLVARRQPELAGKITGMLLEMDNSELLVLLDSPEALDGKVQEAIEVLKQHGALPNDMAGEAPAENGSA</sequence>
<dbReference type="PANTHER" id="PTHR24012">
    <property type="entry name" value="RNA BINDING PROTEIN"/>
    <property type="match status" value="1"/>
</dbReference>
<dbReference type="SMART" id="SM00360">
    <property type="entry name" value="RRM"/>
    <property type="match status" value="4"/>
</dbReference>
<keyword evidence="4" id="KW-0813">Transport</keyword>
<dbReference type="SUPFAM" id="SSF54928">
    <property type="entry name" value="RNA-binding domain, RBD"/>
    <property type="match status" value="2"/>
</dbReference>
<evidence type="ECO:0000256" key="14">
    <source>
        <dbReference type="SAM" id="MobiDB-lite"/>
    </source>
</evidence>
<keyword evidence="18" id="KW-1185">Reference proteome</keyword>
<dbReference type="InterPro" id="IPR012677">
    <property type="entry name" value="Nucleotide-bd_a/b_plait_sf"/>
</dbReference>
<dbReference type="CDD" id="cd12380">
    <property type="entry name" value="RRM3_I_PABPs"/>
    <property type="match status" value="1"/>
</dbReference>
<evidence type="ECO:0000256" key="7">
    <source>
        <dbReference type="ARBA" id="ARBA00022737"/>
    </source>
</evidence>
<evidence type="ECO:0000256" key="4">
    <source>
        <dbReference type="ARBA" id="ARBA00022448"/>
    </source>
</evidence>
<feature type="domain" description="RRM" evidence="15">
    <location>
        <begin position="210"/>
        <end position="287"/>
    </location>
</feature>
<feature type="domain" description="RRM" evidence="15">
    <location>
        <begin position="29"/>
        <end position="110"/>
    </location>
</feature>
<name>A0AAW1R0L3_9CHLO</name>
<dbReference type="PROSITE" id="PS51309">
    <property type="entry name" value="PABC"/>
    <property type="match status" value="1"/>
</dbReference>
<evidence type="ECO:0000259" key="16">
    <source>
        <dbReference type="PROSITE" id="PS51309"/>
    </source>
</evidence>
<dbReference type="EMBL" id="JALJOS010000019">
    <property type="protein sequence ID" value="KAK9827090.1"/>
    <property type="molecule type" value="Genomic_DNA"/>
</dbReference>
<dbReference type="FunFam" id="1.10.1900.10:FF:000004">
    <property type="entry name" value="Polyadenylate-binding protein"/>
    <property type="match status" value="1"/>
</dbReference>
<dbReference type="CDD" id="cd12379">
    <property type="entry name" value="RRM2_I_PABPs"/>
    <property type="match status" value="1"/>
</dbReference>
<dbReference type="GO" id="GO:0006397">
    <property type="term" value="P:mRNA processing"/>
    <property type="evidence" value="ECO:0007669"/>
    <property type="project" value="UniProtKB-KW"/>
</dbReference>
<evidence type="ECO:0000313" key="17">
    <source>
        <dbReference type="EMBL" id="KAK9827090.1"/>
    </source>
</evidence>
<evidence type="ECO:0000256" key="1">
    <source>
        <dbReference type="ARBA" id="ARBA00004123"/>
    </source>
</evidence>
<dbReference type="InterPro" id="IPR002004">
    <property type="entry name" value="PABP_HYD_C"/>
</dbReference>
<feature type="compositionally biased region" description="Gly residues" evidence="14">
    <location>
        <begin position="457"/>
        <end position="466"/>
    </location>
</feature>
<dbReference type="Pfam" id="PF00076">
    <property type="entry name" value="RRM_1"/>
    <property type="match status" value="4"/>
</dbReference>
<dbReference type="FunFam" id="3.30.70.330:FF:000003">
    <property type="entry name" value="Polyadenylate-binding protein"/>
    <property type="match status" value="1"/>
</dbReference>
<dbReference type="Pfam" id="PF00658">
    <property type="entry name" value="MLLE"/>
    <property type="match status" value="1"/>
</dbReference>
<dbReference type="FunFam" id="3.30.70.330:FF:000091">
    <property type="entry name" value="Polyadenylate-binding protein"/>
    <property type="match status" value="1"/>
</dbReference>
<dbReference type="GO" id="GO:0051028">
    <property type="term" value="P:mRNA transport"/>
    <property type="evidence" value="ECO:0007669"/>
    <property type="project" value="UniProtKB-KW"/>
</dbReference>
<keyword evidence="5 13" id="KW-0963">Cytoplasm</keyword>
<dbReference type="GO" id="GO:0006417">
    <property type="term" value="P:regulation of translation"/>
    <property type="evidence" value="ECO:0007669"/>
    <property type="project" value="UniProtKB-KW"/>
</dbReference>
<feature type="compositionally biased region" description="Pro residues" evidence="14">
    <location>
        <begin position="574"/>
        <end position="584"/>
    </location>
</feature>
<evidence type="ECO:0000256" key="8">
    <source>
        <dbReference type="ARBA" id="ARBA00022816"/>
    </source>
</evidence>
<keyword evidence="7" id="KW-0677">Repeat</keyword>
<keyword evidence="9" id="KW-0810">Translation regulation</keyword>
<feature type="domain" description="PABC" evidence="16">
    <location>
        <begin position="608"/>
        <end position="685"/>
    </location>
</feature>
<dbReference type="FunFam" id="3.30.70.330:FF:000520">
    <property type="entry name" value="Polyadenylate-binding protein"/>
    <property type="match status" value="1"/>
</dbReference>
<evidence type="ECO:0000256" key="10">
    <source>
        <dbReference type="ARBA" id="ARBA00022884"/>
    </source>
</evidence>
<dbReference type="GO" id="GO:0005737">
    <property type="term" value="C:cytoplasm"/>
    <property type="evidence" value="ECO:0007669"/>
    <property type="project" value="UniProtKB-SubCell"/>
</dbReference>
<dbReference type="InterPro" id="IPR034364">
    <property type="entry name" value="PABP_RRM1"/>
</dbReference>
<evidence type="ECO:0000256" key="2">
    <source>
        <dbReference type="ARBA" id="ARBA00004496"/>
    </source>
</evidence>
<feature type="region of interest" description="Disordered" evidence="14">
    <location>
        <begin position="1"/>
        <end position="24"/>
    </location>
</feature>
<reference evidence="17 18" key="1">
    <citation type="journal article" date="2024" name="Nat. Commun.">
        <title>Phylogenomics reveals the evolutionary origins of lichenization in chlorophyte algae.</title>
        <authorList>
            <person name="Puginier C."/>
            <person name="Libourel C."/>
            <person name="Otte J."/>
            <person name="Skaloud P."/>
            <person name="Haon M."/>
            <person name="Grisel S."/>
            <person name="Petersen M."/>
            <person name="Berrin J.G."/>
            <person name="Delaux P.M."/>
            <person name="Dal Grande F."/>
            <person name="Keller J."/>
        </authorList>
    </citation>
    <scope>NUCLEOTIDE SEQUENCE [LARGE SCALE GENOMIC DNA]</scope>
    <source>
        <strain evidence="17 18">SAG 2145</strain>
    </source>
</reference>
<evidence type="ECO:0000256" key="13">
    <source>
        <dbReference type="RuleBase" id="RU362004"/>
    </source>
</evidence>
<evidence type="ECO:0000256" key="12">
    <source>
        <dbReference type="PROSITE-ProRule" id="PRU00176"/>
    </source>
</evidence>
<keyword evidence="8" id="KW-0509">mRNA transport</keyword>
<gene>
    <name evidence="17" type="ORF">WJX74_006221</name>
</gene>
<feature type="domain" description="RRM" evidence="15">
    <location>
        <begin position="313"/>
        <end position="390"/>
    </location>
</feature>
<dbReference type="GO" id="GO:0005634">
    <property type="term" value="C:nucleus"/>
    <property type="evidence" value="ECO:0007669"/>
    <property type="project" value="UniProtKB-SubCell"/>
</dbReference>
<dbReference type="CDD" id="cd12381">
    <property type="entry name" value="RRM4_I_PABPs"/>
    <property type="match status" value="1"/>
</dbReference>
<dbReference type="InterPro" id="IPR045305">
    <property type="entry name" value="RRM2_I_PABPs"/>
</dbReference>
<feature type="compositionally biased region" description="Gly residues" evidence="14">
    <location>
        <begin position="480"/>
        <end position="491"/>
    </location>
</feature>
<comment type="function">
    <text evidence="13">Binds the poly(A) tail of mRNA.</text>
</comment>
<dbReference type="Gene3D" id="3.30.70.330">
    <property type="match status" value="4"/>
</dbReference>
<evidence type="ECO:0000256" key="11">
    <source>
        <dbReference type="ARBA" id="ARBA00023242"/>
    </source>
</evidence>
<proteinExistence type="inferred from homology"/>
<evidence type="ECO:0000256" key="5">
    <source>
        <dbReference type="ARBA" id="ARBA00022490"/>
    </source>
</evidence>
<comment type="similarity">
    <text evidence="3 13">Belongs to the polyadenylate-binding protein type-1 family.</text>
</comment>
<feature type="compositionally biased region" description="Gly residues" evidence="14">
    <location>
        <begin position="542"/>
        <end position="573"/>
    </location>
</feature>
<dbReference type="InterPro" id="IPR003954">
    <property type="entry name" value="RRM_euk-type"/>
</dbReference>
<dbReference type="AlphaFoldDB" id="A0AAW1R0L3"/>
<keyword evidence="6" id="KW-0507">mRNA processing</keyword>
<evidence type="ECO:0000259" key="15">
    <source>
        <dbReference type="PROSITE" id="PS50102"/>
    </source>
</evidence>
<evidence type="ECO:0000313" key="18">
    <source>
        <dbReference type="Proteomes" id="UP001438707"/>
    </source>
</evidence>
<organism evidence="17 18">
    <name type="scientific">Apatococcus lobatus</name>
    <dbReference type="NCBI Taxonomy" id="904363"/>
    <lineage>
        <taxon>Eukaryota</taxon>
        <taxon>Viridiplantae</taxon>
        <taxon>Chlorophyta</taxon>
        <taxon>core chlorophytes</taxon>
        <taxon>Trebouxiophyceae</taxon>
        <taxon>Chlorellales</taxon>
        <taxon>Chlorellaceae</taxon>
        <taxon>Apatococcus</taxon>
    </lineage>
</organism>
<evidence type="ECO:0000256" key="9">
    <source>
        <dbReference type="ARBA" id="ARBA00022845"/>
    </source>
</evidence>
<feature type="domain" description="RRM" evidence="15">
    <location>
        <begin position="120"/>
        <end position="192"/>
    </location>
</feature>
<keyword evidence="10 12" id="KW-0694">RNA-binding</keyword>
<dbReference type="NCBIfam" id="TIGR01628">
    <property type="entry name" value="PABP-1234"/>
    <property type="match status" value="1"/>
</dbReference>
<dbReference type="Proteomes" id="UP001438707">
    <property type="component" value="Unassembled WGS sequence"/>
</dbReference>
<dbReference type="SUPFAM" id="SSF63570">
    <property type="entry name" value="PABC (PABP) domain"/>
    <property type="match status" value="1"/>
</dbReference>
<feature type="region of interest" description="Disordered" evidence="14">
    <location>
        <begin position="442"/>
        <end position="606"/>
    </location>
</feature>
<dbReference type="SMART" id="SM00361">
    <property type="entry name" value="RRM_1"/>
    <property type="match status" value="3"/>
</dbReference>
<protein>
    <recommendedName>
        <fullName evidence="13">Polyadenylate-binding protein</fullName>
        <shortName evidence="13">PABP</shortName>
    </recommendedName>
</protein>
<dbReference type="FunFam" id="3.30.70.330:FF:000648">
    <property type="entry name" value="Polyadenylate-binding protein"/>
    <property type="match status" value="1"/>
</dbReference>
<dbReference type="PROSITE" id="PS50102">
    <property type="entry name" value="RRM"/>
    <property type="match status" value="4"/>
</dbReference>
<evidence type="ECO:0000256" key="3">
    <source>
        <dbReference type="ARBA" id="ARBA00008557"/>
    </source>
</evidence>
<feature type="compositionally biased region" description="Low complexity" evidence="14">
    <location>
        <begin position="14"/>
        <end position="24"/>
    </location>
</feature>
<dbReference type="SMART" id="SM00517">
    <property type="entry name" value="PolyA"/>
    <property type="match status" value="1"/>
</dbReference>
<dbReference type="InterPro" id="IPR000504">
    <property type="entry name" value="RRM_dom"/>
</dbReference>
<comment type="caution">
    <text evidence="17">The sequence shown here is derived from an EMBL/GenBank/DDBJ whole genome shotgun (WGS) entry which is preliminary data.</text>
</comment>
<accession>A0AAW1R0L3</accession>
<feature type="compositionally biased region" description="Low complexity" evidence="14">
    <location>
        <begin position="585"/>
        <end position="605"/>
    </location>
</feature>
<comment type="subcellular location">
    <subcellularLocation>
        <location evidence="2 13">Cytoplasm</location>
    </subcellularLocation>
    <subcellularLocation>
        <location evidence="1">Nucleus</location>
    </subcellularLocation>
</comment>
<dbReference type="InterPro" id="IPR035979">
    <property type="entry name" value="RBD_domain_sf"/>
</dbReference>
<dbReference type="GO" id="GO:0003723">
    <property type="term" value="F:RNA binding"/>
    <property type="evidence" value="ECO:0007669"/>
    <property type="project" value="UniProtKB-UniRule"/>
</dbReference>
<evidence type="ECO:0000256" key="6">
    <source>
        <dbReference type="ARBA" id="ARBA00022664"/>
    </source>
</evidence>
<dbReference type="InterPro" id="IPR036053">
    <property type="entry name" value="PABP-dom"/>
</dbReference>
<dbReference type="CDD" id="cd12378">
    <property type="entry name" value="RRM1_I_PABPs"/>
    <property type="match status" value="1"/>
</dbReference>
<dbReference type="Gene3D" id="1.10.1900.10">
    <property type="entry name" value="c-terminal domain of poly(a) binding protein"/>
    <property type="match status" value="1"/>
</dbReference>
<keyword evidence="11" id="KW-0539">Nucleus</keyword>
<dbReference type="InterPro" id="IPR006515">
    <property type="entry name" value="PABP_1234"/>
</dbReference>